<dbReference type="EMBL" id="JABEQM010000020">
    <property type="protein sequence ID" value="MBB2203205.1"/>
    <property type="molecule type" value="Genomic_DNA"/>
</dbReference>
<dbReference type="RefSeq" id="WP_182961336.1">
    <property type="nucleotide sequence ID" value="NZ_JABEQM010000020.1"/>
</dbReference>
<name>A0A7W4KAC4_9PROT</name>
<dbReference type="AlphaFoldDB" id="A0A7W4KAC4"/>
<comment type="caution">
    <text evidence="3">The sequence shown here is derived from an EMBL/GenBank/DDBJ whole genome shotgun (WGS) entry which is preliminary data.</text>
</comment>
<feature type="transmembrane region" description="Helical" evidence="1">
    <location>
        <begin position="168"/>
        <end position="187"/>
    </location>
</feature>
<feature type="transmembrane region" description="Helical" evidence="1">
    <location>
        <begin position="139"/>
        <end position="156"/>
    </location>
</feature>
<feature type="domain" description="Fatty acid desaturase" evidence="2">
    <location>
        <begin position="45"/>
        <end position="279"/>
    </location>
</feature>
<proteinExistence type="predicted"/>
<protein>
    <submittedName>
        <fullName evidence="3">Fatty acid desaturase</fullName>
    </submittedName>
</protein>
<feature type="transmembrane region" description="Helical" evidence="1">
    <location>
        <begin position="43"/>
        <end position="59"/>
    </location>
</feature>
<keyword evidence="1" id="KW-0472">Membrane</keyword>
<reference evidence="3 4" key="1">
    <citation type="submission" date="2020-04" db="EMBL/GenBank/DDBJ databases">
        <title>Description of novel Gluconacetobacter.</title>
        <authorList>
            <person name="Sombolestani A."/>
        </authorList>
    </citation>
    <scope>NUCLEOTIDE SEQUENCE [LARGE SCALE GENOMIC DNA]</scope>
    <source>
        <strain evidence="3 4">LMG 27802</strain>
    </source>
</reference>
<feature type="transmembrane region" description="Helical" evidence="1">
    <location>
        <begin position="193"/>
        <end position="212"/>
    </location>
</feature>
<dbReference type="GO" id="GO:0006629">
    <property type="term" value="P:lipid metabolic process"/>
    <property type="evidence" value="ECO:0007669"/>
    <property type="project" value="InterPro"/>
</dbReference>
<keyword evidence="1" id="KW-1133">Transmembrane helix</keyword>
<evidence type="ECO:0000259" key="2">
    <source>
        <dbReference type="Pfam" id="PF00487"/>
    </source>
</evidence>
<keyword evidence="4" id="KW-1185">Reference proteome</keyword>
<evidence type="ECO:0000256" key="1">
    <source>
        <dbReference type="SAM" id="Phobius"/>
    </source>
</evidence>
<organism evidence="3 4">
    <name type="scientific">Gluconacetobacter tumulisoli</name>
    <dbReference type="NCBI Taxonomy" id="1286189"/>
    <lineage>
        <taxon>Bacteria</taxon>
        <taxon>Pseudomonadati</taxon>
        <taxon>Pseudomonadota</taxon>
        <taxon>Alphaproteobacteria</taxon>
        <taxon>Acetobacterales</taxon>
        <taxon>Acetobacteraceae</taxon>
        <taxon>Gluconacetobacter</taxon>
    </lineage>
</organism>
<evidence type="ECO:0000313" key="3">
    <source>
        <dbReference type="EMBL" id="MBB2203205.1"/>
    </source>
</evidence>
<feature type="transmembrane region" description="Helical" evidence="1">
    <location>
        <begin position="20"/>
        <end position="38"/>
    </location>
</feature>
<dbReference type="Proteomes" id="UP000578030">
    <property type="component" value="Unassembled WGS sequence"/>
</dbReference>
<keyword evidence="1" id="KW-0812">Transmembrane</keyword>
<accession>A0A7W4KAC4</accession>
<sequence>MSPAPAGHSARQREVEWPTFLAIASCYGVWILAGTFLYGTSHLLSLAVLALVVAFHSSLQHEALHRHPTSSDRLNEILVGLPVGLFYPFRRYRTTHLDHHRDELLTDPDEDPETYYHHPARWARLPRARRWLLEANNTFLGRVILGPLIGSVSFFLSDMRRIAAGDRVILVAWVIHALSLVPVVWVVTRVFGMPFWLYLFGPAYAGTALIGIRSYCEHRWAEQPSCRTILVQHSVLSFLFLYNNLHIVHHSRPGIPWYRLPRTYRADRAYWHALNGGYVYRGYWEIAWRYLLRRKEPLPHPAPHLPLVPVPRPPHAAQPMENGSC</sequence>
<dbReference type="Pfam" id="PF00487">
    <property type="entry name" value="FA_desaturase"/>
    <property type="match status" value="1"/>
</dbReference>
<dbReference type="InterPro" id="IPR005804">
    <property type="entry name" value="FA_desaturase_dom"/>
</dbReference>
<gene>
    <name evidence="3" type="ORF">HLH28_16775</name>
</gene>
<evidence type="ECO:0000313" key="4">
    <source>
        <dbReference type="Proteomes" id="UP000578030"/>
    </source>
</evidence>